<comment type="caution">
    <text evidence="4">The sequence shown here is derived from an EMBL/GenBank/DDBJ whole genome shotgun (WGS) entry which is preliminary data.</text>
</comment>
<dbReference type="InterPro" id="IPR041562">
    <property type="entry name" value="MCM_lid"/>
</dbReference>
<feature type="region of interest" description="Disordered" evidence="2">
    <location>
        <begin position="147"/>
        <end position="166"/>
    </location>
</feature>
<comment type="function">
    <text evidence="1">Acts as component of the MCM2-7 complex (MCM complex) which is the replicative helicase essential for 'once per cell cycle' DNA replication initiation and elongation in eukaryotic cells. The active ATPase sites in the MCM2-7 ring are formed through the interaction surfaces of two neighboring subunits such that a critical structure of a conserved arginine finger motif is provided in trans relative to the ATP-binding site of the Walker A box of the adjacent subunit. The six ATPase active sites, however, are likely to contribute differentially to the complex helicase activity.</text>
</comment>
<keyword evidence="1" id="KW-0378">Hydrolase</keyword>
<dbReference type="GO" id="GO:0016787">
    <property type="term" value="F:hydrolase activity"/>
    <property type="evidence" value="ECO:0007669"/>
    <property type="project" value="UniProtKB-KW"/>
</dbReference>
<dbReference type="Pfam" id="PF17855">
    <property type="entry name" value="MCM_lid"/>
    <property type="match status" value="1"/>
</dbReference>
<dbReference type="InterPro" id="IPR027417">
    <property type="entry name" value="P-loop_NTPase"/>
</dbReference>
<protein>
    <recommendedName>
        <fullName evidence="1">DNA replication licensing factor MCM5</fullName>
        <ecNumber evidence="1">3.6.4.12</ecNumber>
    </recommendedName>
</protein>
<keyword evidence="1" id="KW-0347">Helicase</keyword>
<evidence type="ECO:0000259" key="3">
    <source>
        <dbReference type="Pfam" id="PF17855"/>
    </source>
</evidence>
<keyword evidence="1" id="KW-0547">Nucleotide-binding</keyword>
<evidence type="ECO:0000313" key="4">
    <source>
        <dbReference type="EMBL" id="KAI5416788.1"/>
    </source>
</evidence>
<dbReference type="GO" id="GO:0006270">
    <property type="term" value="P:DNA replication initiation"/>
    <property type="evidence" value="ECO:0007669"/>
    <property type="project" value="UniProtKB-UniRule"/>
</dbReference>
<proteinExistence type="inferred from homology"/>
<accession>A0A9D4X8Z8</accession>
<reference evidence="4 5" key="1">
    <citation type="journal article" date="2022" name="Nat. Genet.">
        <title>Improved pea reference genome and pan-genome highlight genomic features and evolutionary characteristics.</title>
        <authorList>
            <person name="Yang T."/>
            <person name="Liu R."/>
            <person name="Luo Y."/>
            <person name="Hu S."/>
            <person name="Wang D."/>
            <person name="Wang C."/>
            <person name="Pandey M.K."/>
            <person name="Ge S."/>
            <person name="Xu Q."/>
            <person name="Li N."/>
            <person name="Li G."/>
            <person name="Huang Y."/>
            <person name="Saxena R.K."/>
            <person name="Ji Y."/>
            <person name="Li M."/>
            <person name="Yan X."/>
            <person name="He Y."/>
            <person name="Liu Y."/>
            <person name="Wang X."/>
            <person name="Xiang C."/>
            <person name="Varshney R.K."/>
            <person name="Ding H."/>
            <person name="Gao S."/>
            <person name="Zong X."/>
        </authorList>
    </citation>
    <scope>NUCLEOTIDE SEQUENCE [LARGE SCALE GENOMIC DNA]</scope>
    <source>
        <strain evidence="4 5">cv. Zhongwan 6</strain>
    </source>
</reference>
<dbReference type="InterPro" id="IPR031327">
    <property type="entry name" value="MCM"/>
</dbReference>
<evidence type="ECO:0000313" key="5">
    <source>
        <dbReference type="Proteomes" id="UP001058974"/>
    </source>
</evidence>
<comment type="catalytic activity">
    <reaction evidence="1">
        <text>ATP + H2O = ADP + phosphate + H(+)</text>
        <dbReference type="Rhea" id="RHEA:13065"/>
        <dbReference type="ChEBI" id="CHEBI:15377"/>
        <dbReference type="ChEBI" id="CHEBI:15378"/>
        <dbReference type="ChEBI" id="CHEBI:30616"/>
        <dbReference type="ChEBI" id="CHEBI:43474"/>
        <dbReference type="ChEBI" id="CHEBI:456216"/>
        <dbReference type="EC" id="3.6.4.12"/>
    </reaction>
</comment>
<dbReference type="GO" id="GO:0042555">
    <property type="term" value="C:MCM complex"/>
    <property type="evidence" value="ECO:0007669"/>
    <property type="project" value="UniProtKB-UniRule"/>
</dbReference>
<dbReference type="PANTHER" id="PTHR11630">
    <property type="entry name" value="DNA REPLICATION LICENSING FACTOR MCM FAMILY MEMBER"/>
    <property type="match status" value="1"/>
</dbReference>
<feature type="compositionally biased region" description="Basic and acidic residues" evidence="2">
    <location>
        <begin position="151"/>
        <end position="166"/>
    </location>
</feature>
<dbReference type="EC" id="3.6.4.12" evidence="1"/>
<dbReference type="AlphaFoldDB" id="A0A9D4X8Z8"/>
<keyword evidence="1" id="KW-0238">DNA-binding</keyword>
<sequence>MYDQDKTIASHIIKVHASASATRGENKTIISKEENWLKRYLKYCRTECHPRLSETAAKLLQNNYVKIRQDMRQQANETGAAVAIPITVRQLEVIVRLSESLAKMKLSHLATEENVQEAVRLFTVSTMGAAKSWPIPNPSRMNIKGRTFSSLRDDGSEKRETLGDSFDGKEKNPFIFFLPSGHNLQPPSLKWHYPF</sequence>
<keyword evidence="1" id="KW-0235">DNA replication</keyword>
<keyword evidence="1" id="KW-0539">Nucleus</keyword>
<dbReference type="GO" id="GO:0003688">
    <property type="term" value="F:DNA replication origin binding"/>
    <property type="evidence" value="ECO:0007669"/>
    <property type="project" value="UniProtKB-UniRule"/>
</dbReference>
<dbReference type="Gene3D" id="3.40.50.300">
    <property type="entry name" value="P-loop containing nucleotide triphosphate hydrolases"/>
    <property type="match status" value="1"/>
</dbReference>
<dbReference type="GO" id="GO:0005524">
    <property type="term" value="F:ATP binding"/>
    <property type="evidence" value="ECO:0007669"/>
    <property type="project" value="UniProtKB-UniRule"/>
</dbReference>
<evidence type="ECO:0000256" key="2">
    <source>
        <dbReference type="SAM" id="MobiDB-lite"/>
    </source>
</evidence>
<dbReference type="GO" id="GO:0000727">
    <property type="term" value="P:double-strand break repair via break-induced replication"/>
    <property type="evidence" value="ECO:0007669"/>
    <property type="project" value="TreeGrafter"/>
</dbReference>
<dbReference type="GO" id="GO:0043138">
    <property type="term" value="F:3'-5' DNA helicase activity"/>
    <property type="evidence" value="ECO:0007669"/>
    <property type="project" value="TreeGrafter"/>
</dbReference>
<dbReference type="GO" id="GO:0017116">
    <property type="term" value="F:single-stranded DNA helicase activity"/>
    <property type="evidence" value="ECO:0007669"/>
    <property type="project" value="TreeGrafter"/>
</dbReference>
<organism evidence="4 5">
    <name type="scientific">Pisum sativum</name>
    <name type="common">Garden pea</name>
    <name type="synonym">Lathyrus oleraceus</name>
    <dbReference type="NCBI Taxonomy" id="3888"/>
    <lineage>
        <taxon>Eukaryota</taxon>
        <taxon>Viridiplantae</taxon>
        <taxon>Streptophyta</taxon>
        <taxon>Embryophyta</taxon>
        <taxon>Tracheophyta</taxon>
        <taxon>Spermatophyta</taxon>
        <taxon>Magnoliopsida</taxon>
        <taxon>eudicotyledons</taxon>
        <taxon>Gunneridae</taxon>
        <taxon>Pentapetalae</taxon>
        <taxon>rosids</taxon>
        <taxon>fabids</taxon>
        <taxon>Fabales</taxon>
        <taxon>Fabaceae</taxon>
        <taxon>Papilionoideae</taxon>
        <taxon>50 kb inversion clade</taxon>
        <taxon>NPAAA clade</taxon>
        <taxon>Hologalegina</taxon>
        <taxon>IRL clade</taxon>
        <taxon>Fabeae</taxon>
        <taxon>Lathyrus</taxon>
    </lineage>
</organism>
<evidence type="ECO:0000256" key="1">
    <source>
        <dbReference type="RuleBase" id="RU368063"/>
    </source>
</evidence>
<dbReference type="Gramene" id="Psat04G0170000-T1">
    <property type="protein sequence ID" value="KAI5416788.1"/>
    <property type="gene ID" value="KIW84_041700"/>
</dbReference>
<dbReference type="PRINTS" id="PR01661">
    <property type="entry name" value="MCMPROTEIN5"/>
</dbReference>
<dbReference type="GO" id="GO:0005634">
    <property type="term" value="C:nucleus"/>
    <property type="evidence" value="ECO:0007669"/>
    <property type="project" value="UniProtKB-SubCell"/>
</dbReference>
<dbReference type="EMBL" id="JAMSHJ010000004">
    <property type="protein sequence ID" value="KAI5416788.1"/>
    <property type="molecule type" value="Genomic_DNA"/>
</dbReference>
<comment type="similarity">
    <text evidence="1">Belongs to the MCM family.</text>
</comment>
<dbReference type="Proteomes" id="UP001058974">
    <property type="component" value="Chromosome 4"/>
</dbReference>
<keyword evidence="1" id="KW-0067">ATP-binding</keyword>
<keyword evidence="5" id="KW-1185">Reference proteome</keyword>
<comment type="subunit">
    <text evidence="1">Component of the MCM2-7 complex.</text>
</comment>
<comment type="subcellular location">
    <subcellularLocation>
        <location evidence="1">Nucleus</location>
    </subcellularLocation>
</comment>
<feature type="domain" description="MCM AAA-lid" evidence="3">
    <location>
        <begin position="36"/>
        <end position="125"/>
    </location>
</feature>
<dbReference type="GO" id="GO:0003697">
    <property type="term" value="F:single-stranded DNA binding"/>
    <property type="evidence" value="ECO:0007669"/>
    <property type="project" value="TreeGrafter"/>
</dbReference>
<dbReference type="PANTHER" id="PTHR11630:SF42">
    <property type="entry name" value="DNA REPLICATION LICENSING FACTOR MCM5"/>
    <property type="match status" value="1"/>
</dbReference>
<gene>
    <name evidence="4" type="ORF">KIW84_041700</name>
</gene>
<name>A0A9D4X8Z8_PEA</name>
<keyword evidence="1" id="KW-0131">Cell cycle</keyword>
<dbReference type="InterPro" id="IPR008048">
    <property type="entry name" value="MCM5"/>
</dbReference>